<dbReference type="AlphaFoldDB" id="A0A7J6MHT7"/>
<keyword evidence="1" id="KW-0479">Metal-binding</keyword>
<evidence type="ECO:0000256" key="1">
    <source>
        <dbReference type="ARBA" id="ARBA00022723"/>
    </source>
</evidence>
<comment type="caution">
    <text evidence="6">The sequence shown here is derived from an EMBL/GenBank/DDBJ whole genome shotgun (WGS) entry which is preliminary data.</text>
</comment>
<feature type="region of interest" description="Disordered" evidence="4">
    <location>
        <begin position="375"/>
        <end position="426"/>
    </location>
</feature>
<gene>
    <name evidence="6" type="ORF">FOL47_001720</name>
</gene>
<keyword evidence="2" id="KW-0863">Zinc-finger</keyword>
<dbReference type="OrthoDB" id="439608at2759"/>
<keyword evidence="7" id="KW-1185">Reference proteome</keyword>
<dbReference type="PROSITE" id="PS50802">
    <property type="entry name" value="OTU"/>
    <property type="match status" value="1"/>
</dbReference>
<organism evidence="6 7">
    <name type="scientific">Perkinsus chesapeaki</name>
    <name type="common">Clam parasite</name>
    <name type="synonym">Perkinsus andrewsi</name>
    <dbReference type="NCBI Taxonomy" id="330153"/>
    <lineage>
        <taxon>Eukaryota</taxon>
        <taxon>Sar</taxon>
        <taxon>Alveolata</taxon>
        <taxon>Perkinsozoa</taxon>
        <taxon>Perkinsea</taxon>
        <taxon>Perkinsida</taxon>
        <taxon>Perkinsidae</taxon>
        <taxon>Perkinsus</taxon>
    </lineage>
</organism>
<dbReference type="InterPro" id="IPR017907">
    <property type="entry name" value="Znf_RING_CS"/>
</dbReference>
<evidence type="ECO:0000313" key="6">
    <source>
        <dbReference type="EMBL" id="KAF4671055.1"/>
    </source>
</evidence>
<dbReference type="PROSITE" id="PS00518">
    <property type="entry name" value="ZF_RING_1"/>
    <property type="match status" value="1"/>
</dbReference>
<keyword evidence="3" id="KW-0862">Zinc</keyword>
<dbReference type="InterPro" id="IPR003323">
    <property type="entry name" value="OTU_dom"/>
</dbReference>
<feature type="compositionally biased region" description="Low complexity" evidence="4">
    <location>
        <begin position="411"/>
        <end position="426"/>
    </location>
</feature>
<feature type="compositionally biased region" description="Polar residues" evidence="4">
    <location>
        <begin position="593"/>
        <end position="608"/>
    </location>
</feature>
<dbReference type="GO" id="GO:0008270">
    <property type="term" value="F:zinc ion binding"/>
    <property type="evidence" value="ECO:0007669"/>
    <property type="project" value="UniProtKB-KW"/>
</dbReference>
<proteinExistence type="predicted"/>
<evidence type="ECO:0000256" key="2">
    <source>
        <dbReference type="ARBA" id="ARBA00022771"/>
    </source>
</evidence>
<name>A0A7J6MHT7_PERCH</name>
<dbReference type="Proteomes" id="UP000591131">
    <property type="component" value="Unassembled WGS sequence"/>
</dbReference>
<reference evidence="6 7" key="1">
    <citation type="submission" date="2020-04" db="EMBL/GenBank/DDBJ databases">
        <title>Perkinsus chesapeaki whole genome sequence.</title>
        <authorList>
            <person name="Bogema D.R."/>
        </authorList>
    </citation>
    <scope>NUCLEOTIDE SEQUENCE [LARGE SCALE GENOMIC DNA]</scope>
    <source>
        <strain evidence="6">ATCC PRA-425</strain>
    </source>
</reference>
<sequence>MPAHFTIQPLPPPPQPIIPTAPRSLTPPPEDAPRYNVSGLVESRSIADSRVVVRRVAGDGQCFYRALLLGYYEPLVWAGNELAHKCLSHVLGGDPLVFLGDSDEDKSLDAYRCMVADLRWDKTLILRSRDTTARAVLNGGATEEAEAILAAVGSSNVEAAVRDFVVNPLADAEAWVLGYAARAFGVDIVVRAPGCVAMDGTVHRAGVDDARVVTLLYTAPATEGGCGHYDVLYDSKETDAAAASDFLIPATCSRCRSSCLLPQRLLSWPCGHWLCRKCVLRDIGDWGCDPCRRTRVKWCKLLCEGKEKCVAALAMLFQAQAAPAAKASSVVVDSAPQVVEEQQHAPSTTPTVVVLTPPPTPAVAQTTPTVAATTVAATTTSAPTRRVESTVAPSSSTPAPEEPKRAPSNDAGVQAAAAAAPKETPRAAASSASDALVTFEGVKSVAYQTAYYWIDVAKYCRDTAVSMLPKDMQGKYNQAVRDGKKYYAQAKDVYYAEVAPKIDPVIDAGTVGVSEVYSFVNEKQKTITAAPFKKMHAAYPATRGIAGSELADRVVFIVLSLSLLSWAVFLFKLPFRCLGYLLCPRRAKGVRSSAPSQSEKAKAQSSNKVSKKKFAGQ</sequence>
<dbReference type="SUPFAM" id="SSF54001">
    <property type="entry name" value="Cysteine proteinases"/>
    <property type="match status" value="1"/>
</dbReference>
<accession>A0A7J6MHT7</accession>
<feature type="compositionally biased region" description="Pro residues" evidence="4">
    <location>
        <begin position="9"/>
        <end position="30"/>
    </location>
</feature>
<dbReference type="EMBL" id="JAAPAO010000142">
    <property type="protein sequence ID" value="KAF4671055.1"/>
    <property type="molecule type" value="Genomic_DNA"/>
</dbReference>
<evidence type="ECO:0000259" key="5">
    <source>
        <dbReference type="PROSITE" id="PS50802"/>
    </source>
</evidence>
<dbReference type="InterPro" id="IPR038765">
    <property type="entry name" value="Papain-like_cys_pep_sf"/>
</dbReference>
<evidence type="ECO:0000313" key="7">
    <source>
        <dbReference type="Proteomes" id="UP000591131"/>
    </source>
</evidence>
<feature type="domain" description="OTU" evidence="5">
    <location>
        <begin position="51"/>
        <end position="235"/>
    </location>
</feature>
<protein>
    <recommendedName>
        <fullName evidence="5">OTU domain-containing protein</fullName>
    </recommendedName>
</protein>
<evidence type="ECO:0000256" key="4">
    <source>
        <dbReference type="SAM" id="MobiDB-lite"/>
    </source>
</evidence>
<feature type="compositionally biased region" description="Low complexity" evidence="4">
    <location>
        <begin position="375"/>
        <end position="399"/>
    </location>
</feature>
<feature type="region of interest" description="Disordered" evidence="4">
    <location>
        <begin position="1"/>
        <end position="34"/>
    </location>
</feature>
<evidence type="ECO:0000256" key="3">
    <source>
        <dbReference type="ARBA" id="ARBA00022833"/>
    </source>
</evidence>
<feature type="region of interest" description="Disordered" evidence="4">
    <location>
        <begin position="590"/>
        <end position="617"/>
    </location>
</feature>